<protein>
    <submittedName>
        <fullName evidence="1">Uncharacterized protein</fullName>
    </submittedName>
</protein>
<proteinExistence type="predicted"/>
<reference evidence="1" key="1">
    <citation type="submission" date="2020-01" db="EMBL/GenBank/DDBJ databases">
        <authorList>
            <person name="Meier V. D."/>
            <person name="Meier V D."/>
        </authorList>
    </citation>
    <scope>NUCLEOTIDE SEQUENCE</scope>
    <source>
        <strain evidence="1">HLG_WM_MAG_10</strain>
    </source>
</reference>
<gene>
    <name evidence="1" type="ORF">HELGO_WM22389</name>
</gene>
<feature type="non-terminal residue" evidence="1">
    <location>
        <position position="1"/>
    </location>
</feature>
<accession>A0A6S6U5E3</accession>
<sequence length="219" mass="25526">CVYESYDCLGNGKGLYCIYSQCELNIDTIISIEFVLNPNYIKPPKDISVTKWKKENYLYIADGKFFVAKGHELRTSFVLSYVFVEENFIHTDFVPVGFEPPTQWGYFAYWDFGEQKGILKNGFRSGKWEIRGYETSDLTGVVTITPVYFKEICTYKEGKKNGRAYQYEKTDLNTLDNWEQSPSKSINYENGVVEGWLYEYDSVGQKIDSTLYKNNEELR</sequence>
<name>A0A6S6U5E3_9BACT</name>
<evidence type="ECO:0000313" key="1">
    <source>
        <dbReference type="EMBL" id="CAA6828236.1"/>
    </source>
</evidence>
<dbReference type="AlphaFoldDB" id="A0A6S6U5E3"/>
<dbReference type="EMBL" id="CACVAQ010000425">
    <property type="protein sequence ID" value="CAA6828236.1"/>
    <property type="molecule type" value="Genomic_DNA"/>
</dbReference>
<organism evidence="1">
    <name type="scientific">uncultured Aureispira sp</name>
    <dbReference type="NCBI Taxonomy" id="1331704"/>
    <lineage>
        <taxon>Bacteria</taxon>
        <taxon>Pseudomonadati</taxon>
        <taxon>Bacteroidota</taxon>
        <taxon>Saprospiria</taxon>
        <taxon>Saprospirales</taxon>
        <taxon>Saprospiraceae</taxon>
        <taxon>Aureispira</taxon>
        <taxon>environmental samples</taxon>
    </lineage>
</organism>